<dbReference type="EMBL" id="CP066786">
    <property type="protein sequence ID" value="QQM29618.1"/>
    <property type="molecule type" value="Genomic_DNA"/>
</dbReference>
<dbReference type="InterPro" id="IPR036388">
    <property type="entry name" value="WH-like_DNA-bd_sf"/>
</dbReference>
<dbReference type="Pfam" id="PF12728">
    <property type="entry name" value="HTH_17"/>
    <property type="match status" value="1"/>
</dbReference>
<dbReference type="SUPFAM" id="SSF46955">
    <property type="entry name" value="Putative DNA-binding domain"/>
    <property type="match status" value="1"/>
</dbReference>
<evidence type="ECO:0000313" key="3">
    <source>
        <dbReference type="EMBL" id="QQM29618.1"/>
    </source>
</evidence>
<dbReference type="NCBIfam" id="TIGR01764">
    <property type="entry name" value="excise"/>
    <property type="match status" value="1"/>
</dbReference>
<sequence>MTDRWMSVEEIAGYLGVSKDTVYGWITKRDLPAHKVGRLWKFKSDEVDSWVRAGKACDDSSENTASDPRKSKGPATRGKK</sequence>
<dbReference type="KEGG" id="mlut:JET14_15075"/>
<dbReference type="InterPro" id="IPR010093">
    <property type="entry name" value="SinI_DNA-bd"/>
</dbReference>
<evidence type="ECO:0000313" key="4">
    <source>
        <dbReference type="Proteomes" id="UP000596083"/>
    </source>
</evidence>
<feature type="region of interest" description="Disordered" evidence="1">
    <location>
        <begin position="55"/>
        <end position="80"/>
    </location>
</feature>
<dbReference type="GO" id="GO:0003677">
    <property type="term" value="F:DNA binding"/>
    <property type="evidence" value="ECO:0007669"/>
    <property type="project" value="InterPro"/>
</dbReference>
<evidence type="ECO:0000256" key="1">
    <source>
        <dbReference type="SAM" id="MobiDB-lite"/>
    </source>
</evidence>
<protein>
    <submittedName>
        <fullName evidence="3">Helix-turn-helix domain-containing protein</fullName>
    </submittedName>
</protein>
<dbReference type="AlphaFoldDB" id="A0A7T7HI43"/>
<gene>
    <name evidence="3" type="ORF">JET14_15075</name>
</gene>
<feature type="domain" description="Helix-turn-helix" evidence="2">
    <location>
        <begin position="5"/>
        <end position="53"/>
    </location>
</feature>
<organism evidence="3 4">
    <name type="scientific">Martelella lutilitoris</name>
    <dbReference type="NCBI Taxonomy" id="2583532"/>
    <lineage>
        <taxon>Bacteria</taxon>
        <taxon>Pseudomonadati</taxon>
        <taxon>Pseudomonadota</taxon>
        <taxon>Alphaproteobacteria</taxon>
        <taxon>Hyphomicrobiales</taxon>
        <taxon>Aurantimonadaceae</taxon>
        <taxon>Martelella</taxon>
    </lineage>
</organism>
<dbReference type="InterPro" id="IPR009061">
    <property type="entry name" value="DNA-bd_dom_put_sf"/>
</dbReference>
<dbReference type="NCBIfam" id="NF047737">
    <property type="entry name" value="antiphage_MADS1"/>
    <property type="match status" value="1"/>
</dbReference>
<dbReference type="InterPro" id="IPR041657">
    <property type="entry name" value="HTH_17"/>
</dbReference>
<dbReference type="RefSeq" id="WP_200334568.1">
    <property type="nucleotide sequence ID" value="NZ_CP066786.1"/>
</dbReference>
<reference evidence="3 4" key="1">
    <citation type="submission" date="2020-12" db="EMBL/GenBank/DDBJ databases">
        <authorList>
            <person name="Zheng R.K."/>
            <person name="Sun C.M."/>
        </authorList>
    </citation>
    <scope>NUCLEOTIDE SEQUENCE [LARGE SCALE GENOMIC DNA]</scope>
    <source>
        <strain evidence="3 4">ZRK001</strain>
    </source>
</reference>
<evidence type="ECO:0000259" key="2">
    <source>
        <dbReference type="Pfam" id="PF12728"/>
    </source>
</evidence>
<dbReference type="Proteomes" id="UP000596083">
    <property type="component" value="Chromosome"/>
</dbReference>
<proteinExistence type="predicted"/>
<accession>A0A7T7HI43</accession>
<name>A0A7T7HI43_9HYPH</name>
<dbReference type="Gene3D" id="1.10.10.10">
    <property type="entry name" value="Winged helix-like DNA-binding domain superfamily/Winged helix DNA-binding domain"/>
    <property type="match status" value="1"/>
</dbReference>